<organism evidence="4 5">
    <name type="scientific">Bradyrhizobium ottawaense</name>
    <dbReference type="NCBI Taxonomy" id="931866"/>
    <lineage>
        <taxon>Bacteria</taxon>
        <taxon>Pseudomonadati</taxon>
        <taxon>Pseudomonadota</taxon>
        <taxon>Alphaproteobacteria</taxon>
        <taxon>Hyphomicrobiales</taxon>
        <taxon>Nitrobacteraceae</taxon>
        <taxon>Bradyrhizobium</taxon>
    </lineage>
</organism>
<accession>A0ABV4G0Z7</accession>
<sequence>MSVLPSSSRQRAPLTGRRILVVEDEYFLADDIGKALRALGAEIAGPVGHIEDAIEMLHDGGVLDAAVLDVNIRAKPIFPIARELRARRVPFVFTTGYDRISIEPEFQDVPIWEKPIDVVAMVQNLASLVDGQPAWPQQSPPVPAALSEPATPRGSEQVSEGEPDGHCQAQDDGGVR</sequence>
<evidence type="ECO:0000313" key="4">
    <source>
        <dbReference type="EMBL" id="MEY9457297.1"/>
    </source>
</evidence>
<dbReference type="Gene3D" id="3.40.50.2300">
    <property type="match status" value="1"/>
</dbReference>
<name>A0ABV4G0Z7_9BRAD</name>
<feature type="domain" description="Response regulatory" evidence="3">
    <location>
        <begin position="18"/>
        <end position="129"/>
    </location>
</feature>
<dbReference type="PROSITE" id="PS50110">
    <property type="entry name" value="RESPONSE_REGULATORY"/>
    <property type="match status" value="1"/>
</dbReference>
<keyword evidence="5" id="KW-1185">Reference proteome</keyword>
<evidence type="ECO:0000256" key="1">
    <source>
        <dbReference type="PROSITE-ProRule" id="PRU00169"/>
    </source>
</evidence>
<dbReference type="EMBL" id="JBGBZJ010000003">
    <property type="protein sequence ID" value="MEY9457297.1"/>
    <property type="molecule type" value="Genomic_DNA"/>
</dbReference>
<evidence type="ECO:0000256" key="2">
    <source>
        <dbReference type="SAM" id="MobiDB-lite"/>
    </source>
</evidence>
<evidence type="ECO:0000313" key="5">
    <source>
        <dbReference type="Proteomes" id="UP001565369"/>
    </source>
</evidence>
<gene>
    <name evidence="4" type="ORF">ABIG07_006245</name>
</gene>
<dbReference type="SUPFAM" id="SSF52172">
    <property type="entry name" value="CheY-like"/>
    <property type="match status" value="1"/>
</dbReference>
<dbReference type="Proteomes" id="UP001565369">
    <property type="component" value="Unassembled WGS sequence"/>
</dbReference>
<proteinExistence type="predicted"/>
<keyword evidence="1" id="KW-0597">Phosphoprotein</keyword>
<feature type="region of interest" description="Disordered" evidence="2">
    <location>
        <begin position="132"/>
        <end position="176"/>
    </location>
</feature>
<dbReference type="InterPro" id="IPR011006">
    <property type="entry name" value="CheY-like_superfamily"/>
</dbReference>
<evidence type="ECO:0000259" key="3">
    <source>
        <dbReference type="PROSITE" id="PS50110"/>
    </source>
</evidence>
<comment type="caution">
    <text evidence="4">The sequence shown here is derived from an EMBL/GenBank/DDBJ whole genome shotgun (WGS) entry which is preliminary data.</text>
</comment>
<reference evidence="4 5" key="1">
    <citation type="submission" date="2024-07" db="EMBL/GenBank/DDBJ databases">
        <title>Genomic Encyclopedia of Type Strains, Phase V (KMG-V): Genome sequencing to study the core and pangenomes of soil and plant-associated prokaryotes.</title>
        <authorList>
            <person name="Whitman W."/>
        </authorList>
    </citation>
    <scope>NUCLEOTIDE SEQUENCE [LARGE SCALE GENOMIC DNA]</scope>
    <source>
        <strain evidence="4 5">USDA 152</strain>
    </source>
</reference>
<protein>
    <submittedName>
        <fullName evidence="4">CheY-like chemotaxis protein</fullName>
    </submittedName>
</protein>
<feature type="modified residue" description="4-aspartylphosphate" evidence="1">
    <location>
        <position position="69"/>
    </location>
</feature>
<dbReference type="InterPro" id="IPR001789">
    <property type="entry name" value="Sig_transdc_resp-reg_receiver"/>
</dbReference>